<dbReference type="PANTHER" id="PTHR11102:SF160">
    <property type="entry name" value="ERAD-ASSOCIATED E3 UBIQUITIN-PROTEIN LIGASE COMPONENT HRD3"/>
    <property type="match status" value="1"/>
</dbReference>
<dbReference type="InterPro" id="IPR050767">
    <property type="entry name" value="Sel1_AlgK"/>
</dbReference>
<dbReference type="SUPFAM" id="SSF81901">
    <property type="entry name" value="HCP-like"/>
    <property type="match status" value="1"/>
</dbReference>
<dbReference type="EMBL" id="UOEM01000018">
    <property type="protein sequence ID" value="VAW10628.1"/>
    <property type="molecule type" value="Genomic_DNA"/>
</dbReference>
<organism evidence="1">
    <name type="scientific">hydrothermal vent metagenome</name>
    <dbReference type="NCBI Taxonomy" id="652676"/>
    <lineage>
        <taxon>unclassified sequences</taxon>
        <taxon>metagenomes</taxon>
        <taxon>ecological metagenomes</taxon>
    </lineage>
</organism>
<reference evidence="1" key="1">
    <citation type="submission" date="2018-06" db="EMBL/GenBank/DDBJ databases">
        <authorList>
            <person name="Zhirakovskaya E."/>
        </authorList>
    </citation>
    <scope>NUCLEOTIDE SEQUENCE</scope>
</reference>
<name>A0A3B0SYG5_9ZZZZ</name>
<evidence type="ECO:0008006" key="2">
    <source>
        <dbReference type="Google" id="ProtNLM"/>
    </source>
</evidence>
<dbReference type="PANTHER" id="PTHR11102">
    <property type="entry name" value="SEL-1-LIKE PROTEIN"/>
    <property type="match status" value="1"/>
</dbReference>
<dbReference type="InterPro" id="IPR011990">
    <property type="entry name" value="TPR-like_helical_dom_sf"/>
</dbReference>
<accession>A0A3B0SYG5</accession>
<gene>
    <name evidence="1" type="ORF">MNBD_ALPHA09-408</name>
</gene>
<protein>
    <recommendedName>
        <fullName evidence="2">FOG: TPR repeat, SEL1 subfamily</fullName>
    </recommendedName>
</protein>
<dbReference type="InterPro" id="IPR006597">
    <property type="entry name" value="Sel1-like"/>
</dbReference>
<dbReference type="Gene3D" id="1.25.40.10">
    <property type="entry name" value="Tetratricopeptide repeat domain"/>
    <property type="match status" value="2"/>
</dbReference>
<sequence length="318" mass="34384">MLTFNAKIFSSLTAAVVIGVGTANIATQAESSGAATNHEVVVAASIEAAASNLPGPIEGPAPTVAATAATAPAAQTIEDLPLSERAHAWFLGGVEAYNAGDGRLTVERWTKAADRGHLVAQWNLARLYRRGDLVAADPVKALTYFRIVANQHDPSRVRDQRSAITVAALVEVADIYRAGEPLAKLVPDPNRAAALYNVAAKLYGDARAQHRLGIMYLTGEGVRQHIGRAVRWLGLSASKRYAPSLVALGDFFWQNRETGDNKVQGLMWLSLARENAKGEDLRAVVNDRYEAALIEANDEERKQAMSLIQSWNQIHRTQ</sequence>
<dbReference type="SMART" id="SM00671">
    <property type="entry name" value="SEL1"/>
    <property type="match status" value="3"/>
</dbReference>
<evidence type="ECO:0000313" key="1">
    <source>
        <dbReference type="EMBL" id="VAW10628.1"/>
    </source>
</evidence>
<dbReference type="AlphaFoldDB" id="A0A3B0SYG5"/>
<proteinExistence type="predicted"/>
<dbReference type="Pfam" id="PF08238">
    <property type="entry name" value="Sel1"/>
    <property type="match status" value="3"/>
</dbReference>